<dbReference type="RefSeq" id="XP_002840062.1">
    <property type="nucleotide sequence ID" value="XM_002840016.1"/>
</dbReference>
<dbReference type="eggNOG" id="ENOG502S915">
    <property type="taxonomic scope" value="Eukaryota"/>
</dbReference>
<evidence type="ECO:0000313" key="1">
    <source>
        <dbReference type="EMBL" id="CAZ84253.1"/>
    </source>
</evidence>
<dbReference type="Proteomes" id="UP000006911">
    <property type="component" value="Unassembled WGS sequence"/>
</dbReference>
<name>D5GIB0_TUBMM</name>
<proteinExistence type="predicted"/>
<dbReference type="HOGENOM" id="CLU_096872_1_0_1"/>
<dbReference type="KEGG" id="tml:GSTUM_00008393001"/>
<evidence type="ECO:0000313" key="2">
    <source>
        <dbReference type="Proteomes" id="UP000006911"/>
    </source>
</evidence>
<sequence>MAAVGVLARSEFPMELEPALTLRLGLELPLSTGRAIQGYDLSYTDCPNGTIFSAPGANVTVNATIIHADAVVRIDPDGGKFRLNVHGVARTTNGTIFQLTYTAINTPVEEFRKVLARAPDAKDTEFGDMFSQHSFEVPISAPELAPLNSNIYVGVGRLLIDKDRVVTAEYAISRVILEE</sequence>
<dbReference type="InParanoid" id="D5GIB0"/>
<gene>
    <name evidence="1" type="ORF">GSTUM_00008393001</name>
</gene>
<organism evidence="1 2">
    <name type="scientific">Tuber melanosporum (strain Mel28)</name>
    <name type="common">Perigord black truffle</name>
    <dbReference type="NCBI Taxonomy" id="656061"/>
    <lineage>
        <taxon>Eukaryota</taxon>
        <taxon>Fungi</taxon>
        <taxon>Dikarya</taxon>
        <taxon>Ascomycota</taxon>
        <taxon>Pezizomycotina</taxon>
        <taxon>Pezizomycetes</taxon>
        <taxon>Pezizales</taxon>
        <taxon>Tuberaceae</taxon>
        <taxon>Tuber</taxon>
    </lineage>
</organism>
<dbReference type="Pfam" id="PF11578">
    <property type="entry name" value="DUF3237"/>
    <property type="match status" value="1"/>
</dbReference>
<dbReference type="AlphaFoldDB" id="D5GIB0"/>
<protein>
    <submittedName>
        <fullName evidence="1">(Perigord truffle) hypothetical protein</fullName>
    </submittedName>
</protein>
<reference evidence="1 2" key="1">
    <citation type="journal article" date="2010" name="Nature">
        <title>Perigord black truffle genome uncovers evolutionary origins and mechanisms of symbiosis.</title>
        <authorList>
            <person name="Martin F."/>
            <person name="Kohler A."/>
            <person name="Murat C."/>
            <person name="Balestrini R."/>
            <person name="Coutinho P.M."/>
            <person name="Jaillon O."/>
            <person name="Montanini B."/>
            <person name="Morin E."/>
            <person name="Noel B."/>
            <person name="Percudani R."/>
            <person name="Porcel B."/>
            <person name="Rubini A."/>
            <person name="Amicucci A."/>
            <person name="Amselem J."/>
            <person name="Anthouard V."/>
            <person name="Arcioni S."/>
            <person name="Artiguenave F."/>
            <person name="Aury J.M."/>
            <person name="Ballario P."/>
            <person name="Bolchi A."/>
            <person name="Brenna A."/>
            <person name="Brun A."/>
            <person name="Buee M."/>
            <person name="Cantarel B."/>
            <person name="Chevalier G."/>
            <person name="Couloux A."/>
            <person name="Da Silva C."/>
            <person name="Denoeud F."/>
            <person name="Duplessis S."/>
            <person name="Ghignone S."/>
            <person name="Hilselberger B."/>
            <person name="Iotti M."/>
            <person name="Marcais B."/>
            <person name="Mello A."/>
            <person name="Miranda M."/>
            <person name="Pacioni G."/>
            <person name="Quesneville H."/>
            <person name="Riccioni C."/>
            <person name="Ruotolo R."/>
            <person name="Splivallo R."/>
            <person name="Stocchi V."/>
            <person name="Tisserant E."/>
            <person name="Viscomi A.R."/>
            <person name="Zambonelli A."/>
            <person name="Zampieri E."/>
            <person name="Henrissat B."/>
            <person name="Lebrun M.H."/>
            <person name="Paolocci F."/>
            <person name="Bonfante P."/>
            <person name="Ottonello S."/>
            <person name="Wincker P."/>
        </authorList>
    </citation>
    <scope>NUCLEOTIDE SEQUENCE [LARGE SCALE GENOMIC DNA]</scope>
    <source>
        <strain evidence="1 2">Mel28</strain>
    </source>
</reference>
<dbReference type="OMA" id="NSFTHFT"/>
<dbReference type="Gene3D" id="2.40.160.20">
    <property type="match status" value="1"/>
</dbReference>
<accession>D5GIB0</accession>
<dbReference type="GeneID" id="9184612"/>
<keyword evidence="2" id="KW-1185">Reference proteome</keyword>
<dbReference type="EMBL" id="FN430325">
    <property type="protein sequence ID" value="CAZ84253.1"/>
    <property type="molecule type" value="Genomic_DNA"/>
</dbReference>